<feature type="compositionally biased region" description="Low complexity" evidence="1">
    <location>
        <begin position="27"/>
        <end position="44"/>
    </location>
</feature>
<dbReference type="EMBL" id="MUJZ01061888">
    <property type="protein sequence ID" value="OTF71259.1"/>
    <property type="molecule type" value="Genomic_DNA"/>
</dbReference>
<reference evidence="2 3" key="1">
    <citation type="submission" date="2017-03" db="EMBL/GenBank/DDBJ databases">
        <title>Genome Survey of Euroglyphus maynei.</title>
        <authorList>
            <person name="Arlian L.G."/>
            <person name="Morgan M.S."/>
            <person name="Rider S.D."/>
        </authorList>
    </citation>
    <scope>NUCLEOTIDE SEQUENCE [LARGE SCALE GENOMIC DNA]</scope>
    <source>
        <strain evidence="2">Arlian Lab</strain>
        <tissue evidence="2">Whole body</tissue>
    </source>
</reference>
<proteinExistence type="predicted"/>
<gene>
    <name evidence="2" type="ORF">BLA29_013720</name>
</gene>
<keyword evidence="3" id="KW-1185">Reference proteome</keyword>
<accession>A0A1Y3AS41</accession>
<dbReference type="OrthoDB" id="6362401at2759"/>
<feature type="region of interest" description="Disordered" evidence="1">
    <location>
        <begin position="122"/>
        <end position="142"/>
    </location>
</feature>
<feature type="non-terminal residue" evidence="2">
    <location>
        <position position="142"/>
    </location>
</feature>
<dbReference type="Proteomes" id="UP000194236">
    <property type="component" value="Unassembled WGS sequence"/>
</dbReference>
<evidence type="ECO:0000313" key="2">
    <source>
        <dbReference type="EMBL" id="OTF71259.1"/>
    </source>
</evidence>
<comment type="caution">
    <text evidence="2">The sequence shown here is derived from an EMBL/GenBank/DDBJ whole genome shotgun (WGS) entry which is preliminary data.</text>
</comment>
<feature type="compositionally biased region" description="Low complexity" evidence="1">
    <location>
        <begin position="51"/>
        <end position="69"/>
    </location>
</feature>
<feature type="region of interest" description="Disordered" evidence="1">
    <location>
        <begin position="1"/>
        <end position="106"/>
    </location>
</feature>
<dbReference type="AlphaFoldDB" id="A0A1Y3AS41"/>
<evidence type="ECO:0000256" key="1">
    <source>
        <dbReference type="SAM" id="MobiDB-lite"/>
    </source>
</evidence>
<sequence length="142" mass="14785">PNFDTFDDPLEAKESVTITDTVAAPLPAESSTTTSSTSESTSPTADEKETATTSTTTAATTTVEPTTTALPADLELPASASAPTSVYVPRPSESSARIPPGAVPAIPRPAINRVWHFNNRGVNSNAVWPRSNNQDSEAVESS</sequence>
<evidence type="ECO:0000313" key="3">
    <source>
        <dbReference type="Proteomes" id="UP000194236"/>
    </source>
</evidence>
<protein>
    <submittedName>
        <fullName evidence="2">Uncharacterized protein</fullName>
    </submittedName>
</protein>
<name>A0A1Y3AS41_EURMA</name>
<organism evidence="2 3">
    <name type="scientific">Euroglyphus maynei</name>
    <name type="common">Mayne's house dust mite</name>
    <dbReference type="NCBI Taxonomy" id="6958"/>
    <lineage>
        <taxon>Eukaryota</taxon>
        <taxon>Metazoa</taxon>
        <taxon>Ecdysozoa</taxon>
        <taxon>Arthropoda</taxon>
        <taxon>Chelicerata</taxon>
        <taxon>Arachnida</taxon>
        <taxon>Acari</taxon>
        <taxon>Acariformes</taxon>
        <taxon>Sarcoptiformes</taxon>
        <taxon>Astigmata</taxon>
        <taxon>Psoroptidia</taxon>
        <taxon>Analgoidea</taxon>
        <taxon>Pyroglyphidae</taxon>
        <taxon>Pyroglyphinae</taxon>
        <taxon>Euroglyphus</taxon>
    </lineage>
</organism>
<feature type="non-terminal residue" evidence="2">
    <location>
        <position position="1"/>
    </location>
</feature>